<reference evidence="1 2" key="1">
    <citation type="submission" date="2018-06" db="EMBL/GenBank/DDBJ databases">
        <title>Genomic Encyclopedia of Type Strains, Phase IV (KMG-IV): sequencing the most valuable type-strain genomes for metagenomic binning, comparative biology and taxonomic classification.</title>
        <authorList>
            <person name="Goeker M."/>
        </authorList>
    </citation>
    <scope>NUCLEOTIDE SEQUENCE [LARGE SCALE GENOMIC DNA]</scope>
    <source>
        <strain evidence="1 2">DSM 25532</strain>
    </source>
</reference>
<organism evidence="1 2">
    <name type="scientific">Roseimicrobium gellanilyticum</name>
    <dbReference type="NCBI Taxonomy" id="748857"/>
    <lineage>
        <taxon>Bacteria</taxon>
        <taxon>Pseudomonadati</taxon>
        <taxon>Verrucomicrobiota</taxon>
        <taxon>Verrucomicrobiia</taxon>
        <taxon>Verrucomicrobiales</taxon>
        <taxon>Verrucomicrobiaceae</taxon>
        <taxon>Roseimicrobium</taxon>
    </lineage>
</organism>
<dbReference type="AlphaFoldDB" id="A0A366HG02"/>
<evidence type="ECO:0008006" key="3">
    <source>
        <dbReference type="Google" id="ProtNLM"/>
    </source>
</evidence>
<evidence type="ECO:0000313" key="1">
    <source>
        <dbReference type="EMBL" id="RBP41494.1"/>
    </source>
</evidence>
<accession>A0A366HG02</accession>
<dbReference type="RefSeq" id="WP_113960117.1">
    <property type="nucleotide sequence ID" value="NZ_QNRR01000007.1"/>
</dbReference>
<protein>
    <recommendedName>
        <fullName evidence="3">SMI1/KNR4 family protein SUKH-1</fullName>
    </recommendedName>
</protein>
<evidence type="ECO:0000313" key="2">
    <source>
        <dbReference type="Proteomes" id="UP000253426"/>
    </source>
</evidence>
<keyword evidence="2" id="KW-1185">Reference proteome</keyword>
<gene>
    <name evidence="1" type="ORF">DES53_107327</name>
</gene>
<dbReference type="Proteomes" id="UP000253426">
    <property type="component" value="Unassembled WGS sequence"/>
</dbReference>
<sequence length="186" mass="20332">MKTLTQIFSELRETMAVVSTELASSFAPGIPAEEAKQLLTKIQFTPGEELLELYSLANGSSGAIPLVEILPGAYFQSLEYAINTFENTTPITECWGPLASSLVVLTDHGGSGYGVRPKTDGGRVVNLGIHEPPSIEFNSLAEMLELSLLCYREGVFTWADGMTDADFQKYSELDEEFKRSLGRSKP</sequence>
<proteinExistence type="predicted"/>
<dbReference type="OrthoDB" id="8452208at2"/>
<name>A0A366HG02_9BACT</name>
<comment type="caution">
    <text evidence="1">The sequence shown here is derived from an EMBL/GenBank/DDBJ whole genome shotgun (WGS) entry which is preliminary data.</text>
</comment>
<dbReference type="EMBL" id="QNRR01000007">
    <property type="protein sequence ID" value="RBP41494.1"/>
    <property type="molecule type" value="Genomic_DNA"/>
</dbReference>